<organism evidence="1 2">
    <name type="scientific">Melia azedarach</name>
    <name type="common">Chinaberry tree</name>
    <dbReference type="NCBI Taxonomy" id="155640"/>
    <lineage>
        <taxon>Eukaryota</taxon>
        <taxon>Viridiplantae</taxon>
        <taxon>Streptophyta</taxon>
        <taxon>Embryophyta</taxon>
        <taxon>Tracheophyta</taxon>
        <taxon>Spermatophyta</taxon>
        <taxon>Magnoliopsida</taxon>
        <taxon>eudicotyledons</taxon>
        <taxon>Gunneridae</taxon>
        <taxon>Pentapetalae</taxon>
        <taxon>rosids</taxon>
        <taxon>malvids</taxon>
        <taxon>Sapindales</taxon>
        <taxon>Meliaceae</taxon>
        <taxon>Melia</taxon>
    </lineage>
</organism>
<dbReference type="Proteomes" id="UP001164539">
    <property type="component" value="Chromosome 9"/>
</dbReference>
<evidence type="ECO:0000313" key="2">
    <source>
        <dbReference type="Proteomes" id="UP001164539"/>
    </source>
</evidence>
<protein>
    <submittedName>
        <fullName evidence="1">Ubiquitin-conjugating enzyme E2</fullName>
    </submittedName>
</protein>
<comment type="caution">
    <text evidence="1">The sequence shown here is derived from an EMBL/GenBank/DDBJ whole genome shotgun (WGS) entry which is preliminary data.</text>
</comment>
<reference evidence="1 2" key="1">
    <citation type="journal article" date="2023" name="Science">
        <title>Complex scaffold remodeling in plant triterpene biosynthesis.</title>
        <authorList>
            <person name="De La Pena R."/>
            <person name="Hodgson H."/>
            <person name="Liu J.C."/>
            <person name="Stephenson M.J."/>
            <person name="Martin A.C."/>
            <person name="Owen C."/>
            <person name="Harkess A."/>
            <person name="Leebens-Mack J."/>
            <person name="Jimenez L.E."/>
            <person name="Osbourn A."/>
            <person name="Sattely E.S."/>
        </authorList>
    </citation>
    <scope>NUCLEOTIDE SEQUENCE [LARGE SCALE GENOMIC DNA]</scope>
    <source>
        <strain evidence="2">cv. JPN11</strain>
        <tissue evidence="1">Leaf</tissue>
    </source>
</reference>
<gene>
    <name evidence="1" type="ORF">OWV82_016299</name>
</gene>
<keyword evidence="2" id="KW-1185">Reference proteome</keyword>
<dbReference type="EMBL" id="CM051402">
    <property type="protein sequence ID" value="KAJ4710068.1"/>
    <property type="molecule type" value="Genomic_DNA"/>
</dbReference>
<accession>A0ACC1XFS2</accession>
<sequence>MASNRRQSRIMKEISEIHRDPPPYCSAGPKGNDINNWTGTIIGPPDSPYNGGLFHLSINLPNEYPTKPPKVVFTTKIYHPNIDSSGNICIDLLKHNWSAANTIGSVLLSILSMLTDPNPRDPLRADVAREYMYNRPKYEMTAREWTLKYA</sequence>
<name>A0ACC1XFS2_MELAZ</name>
<proteinExistence type="predicted"/>
<evidence type="ECO:0000313" key="1">
    <source>
        <dbReference type="EMBL" id="KAJ4710068.1"/>
    </source>
</evidence>